<sequence>MSGFFGTDAQIALQRLTLEKRAVIDETPGLYNAGRFYGTDDPDRIGWAGIDAILGEQGMLGLRMVSPAQRSAYASGLAERGYRFDTWDTMIADAATIRPRIAAILADGLPAGLVLGPALTEPEGPTTRRVQQFVSDAGIVPFPGALLVEGPGQASVIIADRDGSPVAFAHGCFPHNRFSPHHRSAWVGLVSVDPKARGLGLGKIVNALAIRRMVEEFGAERVYELVSATNEASRRMVEACGPMVDPSLLCGSVVPDGAGRFTR</sequence>
<evidence type="ECO:0000313" key="3">
    <source>
        <dbReference type="Proteomes" id="UP000193083"/>
    </source>
</evidence>
<keyword evidence="3" id="KW-1185">Reference proteome</keyword>
<keyword evidence="2" id="KW-0808">Transferase</keyword>
<dbReference type="AlphaFoldDB" id="A0A1X7PKS6"/>
<accession>A0A1X7PKS6</accession>
<dbReference type="SUPFAM" id="SSF55729">
    <property type="entry name" value="Acyl-CoA N-acyltransferases (Nat)"/>
    <property type="match status" value="1"/>
</dbReference>
<protein>
    <submittedName>
        <fullName evidence="2">Acetyltransferase (GNAT) family protein</fullName>
    </submittedName>
</protein>
<dbReference type="PROSITE" id="PS51186">
    <property type="entry name" value="GNAT"/>
    <property type="match status" value="1"/>
</dbReference>
<evidence type="ECO:0000259" key="1">
    <source>
        <dbReference type="PROSITE" id="PS51186"/>
    </source>
</evidence>
<dbReference type="OrthoDB" id="8100468at2"/>
<name>A0A1X7PKS6_9HYPH</name>
<organism evidence="2 3">
    <name type="scientific">Mesorhizobium australicum</name>
    <dbReference type="NCBI Taxonomy" id="536018"/>
    <lineage>
        <taxon>Bacteria</taxon>
        <taxon>Pseudomonadati</taxon>
        <taxon>Pseudomonadota</taxon>
        <taxon>Alphaproteobacteria</taxon>
        <taxon>Hyphomicrobiales</taxon>
        <taxon>Phyllobacteriaceae</taxon>
        <taxon>Mesorhizobium</taxon>
    </lineage>
</organism>
<dbReference type="Pfam" id="PF00583">
    <property type="entry name" value="Acetyltransf_1"/>
    <property type="match status" value="1"/>
</dbReference>
<evidence type="ECO:0000313" key="2">
    <source>
        <dbReference type="EMBL" id="SMH51581.1"/>
    </source>
</evidence>
<feature type="domain" description="N-acetyltransferase" evidence="1">
    <location>
        <begin position="89"/>
        <end position="263"/>
    </location>
</feature>
<dbReference type="GO" id="GO:0016747">
    <property type="term" value="F:acyltransferase activity, transferring groups other than amino-acyl groups"/>
    <property type="evidence" value="ECO:0007669"/>
    <property type="project" value="InterPro"/>
</dbReference>
<proteinExistence type="predicted"/>
<dbReference type="InterPro" id="IPR016181">
    <property type="entry name" value="Acyl_CoA_acyltransferase"/>
</dbReference>
<dbReference type="CDD" id="cd04301">
    <property type="entry name" value="NAT_SF"/>
    <property type="match status" value="1"/>
</dbReference>
<dbReference type="InterPro" id="IPR000182">
    <property type="entry name" value="GNAT_dom"/>
</dbReference>
<gene>
    <name evidence="2" type="ORF">SAMN02982922_4470</name>
</gene>
<dbReference type="RefSeq" id="WP_085466157.1">
    <property type="nucleotide sequence ID" value="NZ_FXBL01000004.1"/>
</dbReference>
<dbReference type="EMBL" id="FXBL01000004">
    <property type="protein sequence ID" value="SMH51581.1"/>
    <property type="molecule type" value="Genomic_DNA"/>
</dbReference>
<dbReference type="Proteomes" id="UP000193083">
    <property type="component" value="Unassembled WGS sequence"/>
</dbReference>
<dbReference type="Gene3D" id="3.40.630.30">
    <property type="match status" value="1"/>
</dbReference>
<reference evidence="2 3" key="1">
    <citation type="submission" date="2017-04" db="EMBL/GenBank/DDBJ databases">
        <authorList>
            <person name="Afonso C.L."/>
            <person name="Miller P.J."/>
            <person name="Scott M.A."/>
            <person name="Spackman E."/>
            <person name="Goraichik I."/>
            <person name="Dimitrov K.M."/>
            <person name="Suarez D.L."/>
            <person name="Swayne D.E."/>
        </authorList>
    </citation>
    <scope>NUCLEOTIDE SEQUENCE [LARGE SCALE GENOMIC DNA]</scope>
    <source>
        <strain evidence="2 3">B5P</strain>
    </source>
</reference>